<dbReference type="GO" id="GO:0008047">
    <property type="term" value="F:enzyme activator activity"/>
    <property type="evidence" value="ECO:0007669"/>
    <property type="project" value="InterPro"/>
</dbReference>
<dbReference type="NCBIfam" id="TIGR00072">
    <property type="entry name" value="hydrog_prot"/>
    <property type="match status" value="1"/>
</dbReference>
<evidence type="ECO:0000313" key="1">
    <source>
        <dbReference type="EMBL" id="WMW26466.1"/>
    </source>
</evidence>
<dbReference type="GO" id="GO:0004175">
    <property type="term" value="F:endopeptidase activity"/>
    <property type="evidence" value="ECO:0007669"/>
    <property type="project" value="TreeGrafter"/>
</dbReference>
<proteinExistence type="predicted"/>
<dbReference type="SUPFAM" id="SSF53163">
    <property type="entry name" value="HybD-like"/>
    <property type="match status" value="1"/>
</dbReference>
<dbReference type="Proteomes" id="UP001182908">
    <property type="component" value="Chromosome"/>
</dbReference>
<dbReference type="AlphaFoldDB" id="A0AA51UMV0"/>
<dbReference type="EMBL" id="CP133592">
    <property type="protein sequence ID" value="WMW26466.1"/>
    <property type="molecule type" value="Genomic_DNA"/>
</dbReference>
<dbReference type="GO" id="GO:0016485">
    <property type="term" value="P:protein processing"/>
    <property type="evidence" value="ECO:0007669"/>
    <property type="project" value="TreeGrafter"/>
</dbReference>
<keyword evidence="2" id="KW-1185">Reference proteome</keyword>
<dbReference type="KEGG" id="mseb:RE474_00080"/>
<organism evidence="1 2">
    <name type="scientific">Methanolobus sediminis</name>
    <dbReference type="NCBI Taxonomy" id="3072978"/>
    <lineage>
        <taxon>Archaea</taxon>
        <taxon>Methanobacteriati</taxon>
        <taxon>Methanobacteriota</taxon>
        <taxon>Stenosarchaea group</taxon>
        <taxon>Methanomicrobia</taxon>
        <taxon>Methanosarcinales</taxon>
        <taxon>Methanosarcinaceae</taxon>
        <taxon>Methanolobus</taxon>
    </lineage>
</organism>
<reference evidence="1 2" key="1">
    <citation type="submission" date="2023-08" db="EMBL/GenBank/DDBJ databases">
        <title>Methanolobus mangrovi sp. nov. and Methanolobus sediminis sp. nov, two novel methylotrophic methanogens isolated from mangrove sediments in China.</title>
        <authorList>
            <person name="Zhou J."/>
        </authorList>
    </citation>
    <scope>NUCLEOTIDE SEQUENCE [LARGE SCALE GENOMIC DNA]</scope>
    <source>
        <strain evidence="1 2">FTZ6</strain>
    </source>
</reference>
<sequence length="135" mass="14630">MNRLGEMYDELPENVELMDAGVGGLDILNMLEGASNLIIVDAVKGIGDVGSVHRLSADDVKNAISKECISIHDISLADVLTIAEQVQEMPDRLTIFAIEIEKADEISVDLSEKVKDSLDIAVKLIFDEISAMKAC</sequence>
<gene>
    <name evidence="1" type="ORF">RE474_00080</name>
</gene>
<dbReference type="InterPro" id="IPR000671">
    <property type="entry name" value="Peptidase_A31"/>
</dbReference>
<dbReference type="Pfam" id="PF01750">
    <property type="entry name" value="HycI"/>
    <property type="match status" value="1"/>
</dbReference>
<dbReference type="RefSeq" id="WP_309312261.1">
    <property type="nucleotide sequence ID" value="NZ_CP133592.1"/>
</dbReference>
<keyword evidence="1" id="KW-0378">Hydrolase</keyword>
<dbReference type="GeneID" id="84231067"/>
<dbReference type="PANTHER" id="PTHR30302:SF7">
    <property type="entry name" value="F420-NONREDUCING HYDROGENASE II"/>
    <property type="match status" value="1"/>
</dbReference>
<evidence type="ECO:0000313" key="2">
    <source>
        <dbReference type="Proteomes" id="UP001182908"/>
    </source>
</evidence>
<dbReference type="InterPro" id="IPR023430">
    <property type="entry name" value="Pept_HybD-like_dom_sf"/>
</dbReference>
<keyword evidence="1" id="KW-0645">Protease</keyword>
<accession>A0AA51UMV0</accession>
<dbReference type="Gene3D" id="3.40.50.1450">
    <property type="entry name" value="HybD-like"/>
    <property type="match status" value="1"/>
</dbReference>
<dbReference type="PANTHER" id="PTHR30302">
    <property type="entry name" value="HYDROGENASE 1 MATURATION PROTEASE"/>
    <property type="match status" value="1"/>
</dbReference>
<name>A0AA51UMV0_9EURY</name>
<protein>
    <submittedName>
        <fullName evidence="1">Hydrogenase maturation protease</fullName>
    </submittedName>
</protein>